<dbReference type="InterPro" id="IPR002941">
    <property type="entry name" value="DNA_methylase_N4/N6"/>
</dbReference>
<evidence type="ECO:0000313" key="6">
    <source>
        <dbReference type="Proteomes" id="UP000012313"/>
    </source>
</evidence>
<evidence type="ECO:0000313" key="5">
    <source>
        <dbReference type="EMBL" id="EMY77061.1"/>
    </source>
</evidence>
<accession>N1WA08</accession>
<feature type="domain" description="DNA methylase N-4/N-6" evidence="4">
    <location>
        <begin position="502"/>
        <end position="642"/>
    </location>
</feature>
<dbReference type="InterPro" id="IPR029063">
    <property type="entry name" value="SAM-dependent_MTases_sf"/>
</dbReference>
<feature type="domain" description="DNA methylase N-4/N-6" evidence="4">
    <location>
        <begin position="93"/>
        <end position="125"/>
    </location>
</feature>
<dbReference type="STRING" id="1218598.LEP1GSC060_0072"/>
<sequence length="709" mass="82418">MKTIKIIPEFNCDLEKLINEKNTLQIEKEFPFIELSQLAERESWRKELNRPIYHIHKWWATRLGSVFRGIVLGSISQSKKSIWSEFYNIHNFSNKIVLDPFMGSGTTIGEALKLGSKAIGCDINPISTFSVTQALIKVQEQELLETFVQIERKVSHEIKKYYITQKENTNEELQVLHFFWVKIAETPEGESIPLFDNYIFSKNAYPKKKPDAQIICPNCWQISKNRYDTEKLCCRYCSYEFNPQNGTVQGQYVVTRQGKRYKILSLLKDGKPFEERMYAKLVLNTNGEKEYLPISDFDLELYNEAKERLQKENLPLPIYKVRPGYNTNQAKNYNYNQWKEFFNDRQLLCLGMLLRTILEIKNKVLRYHFLILFSGILEFNNKFCSFKGEGTGAVRHMFSHHILKPERTPLENNIWGNSKGSGSFSSMFYSRLLRAKKYLSEPFDLFLEKDLFGKIQDASKKIVSYPIDCELAIDWEDFVDKDKAALIMNGSSMSLNLPNHCVDAIVTDPPYFDFVHYSELSDFFYAWLSPVLKADFNYFDKEDSSNISEVQNSDPFEFAKQLTQVFRECNRVLKNEGVMVFSFHHSKPEGWVAIMEAVTSAGFKIVNAHPVYAEFKGSSPKSTSKNPISLDAILVCKKNLSFQTEDETNSIDEKALTYKAQFENSGFSLSKGDLFVLYASQYMLQVSSFQKERFDLLNDLYEIYERIFT</sequence>
<dbReference type="SUPFAM" id="SSF53335">
    <property type="entry name" value="S-adenosyl-L-methionine-dependent methyltransferases"/>
    <property type="match status" value="2"/>
</dbReference>
<evidence type="ECO:0000256" key="2">
    <source>
        <dbReference type="ARBA" id="ARBA00022603"/>
    </source>
</evidence>
<keyword evidence="2" id="KW-0489">Methyltransferase</keyword>
<name>N1WA08_9LEPT</name>
<keyword evidence="6" id="KW-1185">Reference proteome</keyword>
<reference evidence="5" key="1">
    <citation type="submission" date="2013-03" db="EMBL/GenBank/DDBJ databases">
        <authorList>
            <person name="Harkins D.M."/>
            <person name="Durkin A.S."/>
            <person name="Brinkac L.M."/>
            <person name="Haft D.H."/>
            <person name="Selengut J.D."/>
            <person name="Sanka R."/>
            <person name="DePew J."/>
            <person name="Purushe J."/>
            <person name="Hartskeerl R.A."/>
            <person name="Ahmed A."/>
            <person name="van der Linden H."/>
            <person name="Goris M.G.A."/>
            <person name="Vinetz J.M."/>
            <person name="Sutton G.G."/>
            <person name="Nierman W.C."/>
            <person name="Fouts D.E."/>
        </authorList>
    </citation>
    <scope>NUCLEOTIDE SEQUENCE [LARGE SCALE GENOMIC DNA]</scope>
    <source>
        <strain evidence="5">ICFT</strain>
    </source>
</reference>
<dbReference type="GO" id="GO:0032259">
    <property type="term" value="P:methylation"/>
    <property type="evidence" value="ECO:0007669"/>
    <property type="project" value="UniProtKB-KW"/>
</dbReference>
<protein>
    <submittedName>
        <fullName evidence="5">PF06634 family protein</fullName>
    </submittedName>
</protein>
<dbReference type="InterPro" id="IPR002052">
    <property type="entry name" value="DNA_methylase_N6_adenine_CS"/>
</dbReference>
<evidence type="ECO:0000256" key="3">
    <source>
        <dbReference type="ARBA" id="ARBA00022679"/>
    </source>
</evidence>
<evidence type="ECO:0000256" key="1">
    <source>
        <dbReference type="ARBA" id="ARBA00006594"/>
    </source>
</evidence>
<dbReference type="GO" id="GO:0003677">
    <property type="term" value="F:DNA binding"/>
    <property type="evidence" value="ECO:0007669"/>
    <property type="project" value="InterPro"/>
</dbReference>
<dbReference type="OrthoDB" id="348098at2"/>
<comment type="similarity">
    <text evidence="1">Belongs to the N(4)/N(6)-methyltransferase family.</text>
</comment>
<gene>
    <name evidence="5" type="ORF">LEP1GSC060_0072</name>
</gene>
<dbReference type="Gene3D" id="3.40.50.150">
    <property type="entry name" value="Vaccinia Virus protein VP39"/>
    <property type="match status" value="2"/>
</dbReference>
<keyword evidence="3" id="KW-0808">Transferase</keyword>
<comment type="caution">
    <text evidence="5">The sequence shown here is derived from an EMBL/GenBank/DDBJ whole genome shotgun (WGS) entry which is preliminary data.</text>
</comment>
<dbReference type="AlphaFoldDB" id="N1WA08"/>
<dbReference type="PROSITE" id="PS00092">
    <property type="entry name" value="N6_MTASE"/>
    <property type="match status" value="1"/>
</dbReference>
<dbReference type="RefSeq" id="WP_003005640.1">
    <property type="nucleotide sequence ID" value="NZ_AOHC02000040.1"/>
</dbReference>
<evidence type="ECO:0000259" key="4">
    <source>
        <dbReference type="Pfam" id="PF01555"/>
    </source>
</evidence>
<organism evidence="5 6">
    <name type="scientific">Leptospira weilii serovar Ranarum str. ICFT</name>
    <dbReference type="NCBI Taxonomy" id="1218598"/>
    <lineage>
        <taxon>Bacteria</taxon>
        <taxon>Pseudomonadati</taxon>
        <taxon>Spirochaetota</taxon>
        <taxon>Spirochaetia</taxon>
        <taxon>Leptospirales</taxon>
        <taxon>Leptospiraceae</taxon>
        <taxon>Leptospira</taxon>
    </lineage>
</organism>
<dbReference type="Proteomes" id="UP000012313">
    <property type="component" value="Unassembled WGS sequence"/>
</dbReference>
<dbReference type="Pfam" id="PF01555">
    <property type="entry name" value="N6_N4_Mtase"/>
    <property type="match status" value="2"/>
</dbReference>
<proteinExistence type="inferred from homology"/>
<dbReference type="GO" id="GO:0008170">
    <property type="term" value="F:N-methyltransferase activity"/>
    <property type="evidence" value="ECO:0007669"/>
    <property type="project" value="InterPro"/>
</dbReference>
<dbReference type="EMBL" id="AOHC02000040">
    <property type="protein sequence ID" value="EMY77061.1"/>
    <property type="molecule type" value="Genomic_DNA"/>
</dbReference>